<reference evidence="1 2" key="1">
    <citation type="submission" date="2021-06" db="EMBL/GenBank/DDBJ databases">
        <authorList>
            <person name="Kallberg Y."/>
            <person name="Tangrot J."/>
            <person name="Rosling A."/>
        </authorList>
    </citation>
    <scope>NUCLEOTIDE SEQUENCE [LARGE SCALE GENOMIC DNA]</scope>
    <source>
        <strain evidence="1 2">120-4 pot B 10/14</strain>
    </source>
</reference>
<feature type="non-terminal residue" evidence="1">
    <location>
        <position position="65"/>
    </location>
</feature>
<dbReference type="Proteomes" id="UP000789901">
    <property type="component" value="Unassembled WGS sequence"/>
</dbReference>
<keyword evidence="2" id="KW-1185">Reference proteome</keyword>
<accession>A0ABN7WPU3</accession>
<dbReference type="EMBL" id="CAJVQB010056607">
    <property type="protein sequence ID" value="CAG8837774.1"/>
    <property type="molecule type" value="Genomic_DNA"/>
</dbReference>
<protein>
    <submittedName>
        <fullName evidence="1">37852_t:CDS:1</fullName>
    </submittedName>
</protein>
<evidence type="ECO:0000313" key="2">
    <source>
        <dbReference type="Proteomes" id="UP000789901"/>
    </source>
</evidence>
<organism evidence="1 2">
    <name type="scientific">Gigaspora margarita</name>
    <dbReference type="NCBI Taxonomy" id="4874"/>
    <lineage>
        <taxon>Eukaryota</taxon>
        <taxon>Fungi</taxon>
        <taxon>Fungi incertae sedis</taxon>
        <taxon>Mucoromycota</taxon>
        <taxon>Glomeromycotina</taxon>
        <taxon>Glomeromycetes</taxon>
        <taxon>Diversisporales</taxon>
        <taxon>Gigasporaceae</taxon>
        <taxon>Gigaspora</taxon>
    </lineage>
</organism>
<comment type="caution">
    <text evidence="1">The sequence shown here is derived from an EMBL/GenBank/DDBJ whole genome shotgun (WGS) entry which is preliminary data.</text>
</comment>
<dbReference type="SUPFAM" id="SSF63748">
    <property type="entry name" value="Tudor/PWWP/MBT"/>
    <property type="match status" value="1"/>
</dbReference>
<gene>
    <name evidence="1" type="ORF">GMARGA_LOCUS33654</name>
</gene>
<name>A0ABN7WPU3_GIGMA</name>
<sequence length="65" mass="7656">MTKKSKWNFNEICEFKNPQDNQWYPGIITNIDSGTQTLLVEISGVIKEISMWKITKEEAIRLLWP</sequence>
<proteinExistence type="predicted"/>
<evidence type="ECO:0000313" key="1">
    <source>
        <dbReference type="EMBL" id="CAG8837774.1"/>
    </source>
</evidence>
<dbReference type="Gene3D" id="2.30.30.140">
    <property type="match status" value="1"/>
</dbReference>